<protein>
    <submittedName>
        <fullName evidence="3">Dihydrodipicolinate synthase family protein</fullName>
    </submittedName>
</protein>
<dbReference type="Pfam" id="PF00701">
    <property type="entry name" value="DHDPS"/>
    <property type="match status" value="1"/>
</dbReference>
<evidence type="ECO:0000256" key="2">
    <source>
        <dbReference type="ARBA" id="ARBA00023239"/>
    </source>
</evidence>
<dbReference type="RefSeq" id="WP_330655985.1">
    <property type="nucleotide sequence ID" value="NZ_JAHQCX010000007.1"/>
</dbReference>
<dbReference type="CDD" id="cd00408">
    <property type="entry name" value="DHDPS-like"/>
    <property type="match status" value="1"/>
</dbReference>
<proteinExistence type="inferred from homology"/>
<reference evidence="3 4" key="1">
    <citation type="submission" date="2021-06" db="EMBL/GenBank/DDBJ databases">
        <title>Description of novel taxa of the family Lachnospiraceae.</title>
        <authorList>
            <person name="Chaplin A.V."/>
            <person name="Sokolova S.R."/>
            <person name="Pikina A.P."/>
            <person name="Korzhanova M."/>
            <person name="Belova V."/>
            <person name="Korostin D."/>
            <person name="Efimov B.A."/>
        </authorList>
    </citation>
    <scope>NUCLEOTIDE SEQUENCE [LARGE SCALE GENOMIC DNA]</scope>
    <source>
        <strain evidence="3 4">ASD4241</strain>
    </source>
</reference>
<accession>A0ABS6K8D8</accession>
<comment type="similarity">
    <text evidence="1">Belongs to the DapA family.</text>
</comment>
<evidence type="ECO:0000256" key="1">
    <source>
        <dbReference type="ARBA" id="ARBA00007592"/>
    </source>
</evidence>
<dbReference type="Proteomes" id="UP001314681">
    <property type="component" value="Unassembled WGS sequence"/>
</dbReference>
<evidence type="ECO:0000313" key="4">
    <source>
        <dbReference type="Proteomes" id="UP001314681"/>
    </source>
</evidence>
<dbReference type="PANTHER" id="PTHR12128:SF66">
    <property type="entry name" value="4-HYDROXY-2-OXOGLUTARATE ALDOLASE, MITOCHONDRIAL"/>
    <property type="match status" value="1"/>
</dbReference>
<dbReference type="Gene3D" id="3.20.20.70">
    <property type="entry name" value="Aldolase class I"/>
    <property type="match status" value="1"/>
</dbReference>
<evidence type="ECO:0000313" key="3">
    <source>
        <dbReference type="EMBL" id="MBU9726789.1"/>
    </source>
</evidence>
<gene>
    <name evidence="3" type="ORF">KTH90_12260</name>
</gene>
<dbReference type="SUPFAM" id="SSF51569">
    <property type="entry name" value="Aldolase"/>
    <property type="match status" value="1"/>
</dbReference>
<sequence>MDISSDTILRLLELKNIEYCKECTGNIRRQRQILLGSNYGIKIFSGWDDQCYEAIGFGAVSWVSMAANVFPQTCSAMVHLLFEKKYEEAWKVYLELLPWLPHLEDYGNAKQAIKYAATRRGRNLGTCRQPFLPISEEQKEAVDQAIVGLLERGKCDE</sequence>
<keyword evidence="2" id="KW-0456">Lyase</keyword>
<keyword evidence="4" id="KW-1185">Reference proteome</keyword>
<dbReference type="InterPro" id="IPR013785">
    <property type="entry name" value="Aldolase_TIM"/>
</dbReference>
<organism evidence="3 4">
    <name type="scientific">Diplocloster modestus</name>
    <dbReference type="NCBI Taxonomy" id="2850322"/>
    <lineage>
        <taxon>Bacteria</taxon>
        <taxon>Bacillati</taxon>
        <taxon>Bacillota</taxon>
        <taxon>Clostridia</taxon>
        <taxon>Lachnospirales</taxon>
        <taxon>Lachnospiraceae</taxon>
        <taxon>Diplocloster</taxon>
    </lineage>
</organism>
<name>A0ABS6K8D8_9FIRM</name>
<dbReference type="EMBL" id="JAHQCX010000007">
    <property type="protein sequence ID" value="MBU9726789.1"/>
    <property type="molecule type" value="Genomic_DNA"/>
</dbReference>
<comment type="caution">
    <text evidence="3">The sequence shown here is derived from an EMBL/GenBank/DDBJ whole genome shotgun (WGS) entry which is preliminary data.</text>
</comment>
<dbReference type="PANTHER" id="PTHR12128">
    <property type="entry name" value="DIHYDRODIPICOLINATE SYNTHASE"/>
    <property type="match status" value="1"/>
</dbReference>
<dbReference type="InterPro" id="IPR002220">
    <property type="entry name" value="DapA-like"/>
</dbReference>